<dbReference type="PROSITE" id="PS51819">
    <property type="entry name" value="VOC"/>
    <property type="match status" value="1"/>
</dbReference>
<sequence>MTNTETSTPTIAPIPAGYTSLTPFLVVTDGAAAIDFYTAVFGARVTNRTDAPDGTVAHAELDFGTGRLQLADANPAYGLVAPTVDAETDAVTHSICLYCEDVDAVVARARAAGATVREEVSTFVTGDRFGSILDPFGQRWAIMTRVEDVSDEEAQRRVDAWMAEQG</sequence>
<dbReference type="Pfam" id="PF00903">
    <property type="entry name" value="Glyoxalase"/>
    <property type="match status" value="1"/>
</dbReference>
<organism evidence="2 3">
    <name type="scientific">Candidatus Ruania gallistercoris</name>
    <dbReference type="NCBI Taxonomy" id="2838746"/>
    <lineage>
        <taxon>Bacteria</taxon>
        <taxon>Bacillati</taxon>
        <taxon>Actinomycetota</taxon>
        <taxon>Actinomycetes</taxon>
        <taxon>Micrococcales</taxon>
        <taxon>Ruaniaceae</taxon>
        <taxon>Ruania</taxon>
    </lineage>
</organism>
<feature type="domain" description="VOC" evidence="1">
    <location>
        <begin position="17"/>
        <end position="145"/>
    </location>
</feature>
<gene>
    <name evidence="2" type="ORF">H9815_10450</name>
</gene>
<dbReference type="InterPro" id="IPR004360">
    <property type="entry name" value="Glyas_Fos-R_dOase_dom"/>
</dbReference>
<dbReference type="Proteomes" id="UP000824037">
    <property type="component" value="Unassembled WGS sequence"/>
</dbReference>
<dbReference type="InterPro" id="IPR037523">
    <property type="entry name" value="VOC_core"/>
</dbReference>
<proteinExistence type="predicted"/>
<protein>
    <submittedName>
        <fullName evidence="2">VOC family protein</fullName>
    </submittedName>
</protein>
<dbReference type="PANTHER" id="PTHR34109:SF1">
    <property type="entry name" value="VOC DOMAIN-CONTAINING PROTEIN"/>
    <property type="match status" value="1"/>
</dbReference>
<reference evidence="2" key="2">
    <citation type="submission" date="2021-04" db="EMBL/GenBank/DDBJ databases">
        <authorList>
            <person name="Gilroy R."/>
        </authorList>
    </citation>
    <scope>NUCLEOTIDE SEQUENCE</scope>
    <source>
        <strain evidence="2">ChiGjej4B4-7305</strain>
    </source>
</reference>
<dbReference type="SUPFAM" id="SSF54593">
    <property type="entry name" value="Glyoxalase/Bleomycin resistance protein/Dihydroxybiphenyl dioxygenase"/>
    <property type="match status" value="1"/>
</dbReference>
<accession>A0A9D2J5A6</accession>
<evidence type="ECO:0000313" key="3">
    <source>
        <dbReference type="Proteomes" id="UP000824037"/>
    </source>
</evidence>
<comment type="caution">
    <text evidence="2">The sequence shown here is derived from an EMBL/GenBank/DDBJ whole genome shotgun (WGS) entry which is preliminary data.</text>
</comment>
<dbReference type="EMBL" id="DXBY01000175">
    <property type="protein sequence ID" value="HIZ36189.1"/>
    <property type="molecule type" value="Genomic_DNA"/>
</dbReference>
<evidence type="ECO:0000313" key="2">
    <source>
        <dbReference type="EMBL" id="HIZ36189.1"/>
    </source>
</evidence>
<dbReference type="Gene3D" id="3.30.720.110">
    <property type="match status" value="1"/>
</dbReference>
<dbReference type="InterPro" id="IPR029068">
    <property type="entry name" value="Glyas_Bleomycin-R_OHBP_Dase"/>
</dbReference>
<name>A0A9D2J5A6_9MICO</name>
<dbReference type="PANTHER" id="PTHR34109">
    <property type="entry name" value="BNAUNNG04460D PROTEIN-RELATED"/>
    <property type="match status" value="1"/>
</dbReference>
<dbReference type="AlphaFoldDB" id="A0A9D2J5A6"/>
<dbReference type="Gene3D" id="3.30.720.120">
    <property type="match status" value="1"/>
</dbReference>
<evidence type="ECO:0000259" key="1">
    <source>
        <dbReference type="PROSITE" id="PS51819"/>
    </source>
</evidence>
<reference evidence="2" key="1">
    <citation type="journal article" date="2021" name="PeerJ">
        <title>Extensive microbial diversity within the chicken gut microbiome revealed by metagenomics and culture.</title>
        <authorList>
            <person name="Gilroy R."/>
            <person name="Ravi A."/>
            <person name="Getino M."/>
            <person name="Pursley I."/>
            <person name="Horton D.L."/>
            <person name="Alikhan N.F."/>
            <person name="Baker D."/>
            <person name="Gharbi K."/>
            <person name="Hall N."/>
            <person name="Watson M."/>
            <person name="Adriaenssens E.M."/>
            <person name="Foster-Nyarko E."/>
            <person name="Jarju S."/>
            <person name="Secka A."/>
            <person name="Antonio M."/>
            <person name="Oren A."/>
            <person name="Chaudhuri R.R."/>
            <person name="La Ragione R."/>
            <person name="Hildebrand F."/>
            <person name="Pallen M.J."/>
        </authorList>
    </citation>
    <scope>NUCLEOTIDE SEQUENCE</scope>
    <source>
        <strain evidence="2">ChiGjej4B4-7305</strain>
    </source>
</reference>